<reference evidence="6" key="1">
    <citation type="submission" date="2020-04" db="EMBL/GenBank/DDBJ databases">
        <authorList>
            <person name="Neveu A P."/>
        </authorList>
    </citation>
    <scope>NUCLEOTIDE SEQUENCE</scope>
    <source>
        <tissue evidence="6">Whole embryo</tissue>
    </source>
</reference>
<keyword evidence="3" id="KW-0158">Chromosome</keyword>
<keyword evidence="3" id="KW-0995">Kinetochore</keyword>
<evidence type="ECO:0000313" key="6">
    <source>
        <dbReference type="EMBL" id="CAB3230288.1"/>
    </source>
</evidence>
<dbReference type="Pfam" id="PF07572">
    <property type="entry name" value="BCNT"/>
    <property type="match status" value="1"/>
</dbReference>
<evidence type="ECO:0000256" key="3">
    <source>
        <dbReference type="RuleBase" id="RU363092"/>
    </source>
</evidence>
<comment type="subcellular location">
    <subcellularLocation>
        <location evidence="3">Chromosome</location>
        <location evidence="3">Centromere</location>
        <location evidence="3">Kinetochore</location>
    </subcellularLocation>
</comment>
<comment type="function">
    <text evidence="3">May play a role during embryogenesis.</text>
</comment>
<dbReference type="GO" id="GO:0000776">
    <property type="term" value="C:kinetochore"/>
    <property type="evidence" value="ECO:0007669"/>
    <property type="project" value="UniProtKB-KW"/>
</dbReference>
<name>A0A6F9D9S3_9ASCI</name>
<feature type="domain" description="BCNT-C" evidence="5">
    <location>
        <begin position="160"/>
        <end position="240"/>
    </location>
</feature>
<dbReference type="InterPro" id="IPR011421">
    <property type="entry name" value="BCNT-C"/>
</dbReference>
<feature type="compositionally biased region" description="Basic and acidic residues" evidence="4">
    <location>
        <begin position="36"/>
        <end position="55"/>
    </location>
</feature>
<keyword evidence="3" id="KW-0217">Developmental protein</keyword>
<feature type="compositionally biased region" description="Basic and acidic residues" evidence="4">
    <location>
        <begin position="130"/>
        <end position="139"/>
    </location>
</feature>
<proteinExistence type="evidence at transcript level"/>
<feature type="compositionally biased region" description="Acidic residues" evidence="4">
    <location>
        <begin position="1"/>
        <end position="35"/>
    </location>
</feature>
<evidence type="ECO:0000256" key="2">
    <source>
        <dbReference type="ARBA" id="ARBA00030244"/>
    </source>
</evidence>
<feature type="region of interest" description="Disordered" evidence="4">
    <location>
        <begin position="1"/>
        <end position="107"/>
    </location>
</feature>
<feature type="compositionally biased region" description="Low complexity" evidence="4">
    <location>
        <begin position="142"/>
        <end position="152"/>
    </location>
</feature>
<dbReference type="EMBL" id="LR783884">
    <property type="protein sequence ID" value="CAB3230288.1"/>
    <property type="molecule type" value="mRNA"/>
</dbReference>
<dbReference type="GO" id="GO:0000812">
    <property type="term" value="C:Swr1 complex"/>
    <property type="evidence" value="ECO:0007669"/>
    <property type="project" value="TreeGrafter"/>
</dbReference>
<dbReference type="PROSITE" id="PS51279">
    <property type="entry name" value="BCNT_C"/>
    <property type="match status" value="1"/>
</dbReference>
<dbReference type="PANTHER" id="PTHR48407">
    <property type="entry name" value="CRANIOFACIAL DEVELOPMENT PROTEIN 1"/>
    <property type="match status" value="1"/>
</dbReference>
<feature type="region of interest" description="Disordered" evidence="4">
    <location>
        <begin position="130"/>
        <end position="173"/>
    </location>
</feature>
<dbReference type="AlphaFoldDB" id="A0A6F9D9S3"/>
<dbReference type="InterPro" id="IPR027124">
    <property type="entry name" value="Swc5/CFDP1/2"/>
</dbReference>
<accession>A0A6F9D9S3</accession>
<evidence type="ECO:0000256" key="4">
    <source>
        <dbReference type="SAM" id="MobiDB-lite"/>
    </source>
</evidence>
<protein>
    <recommendedName>
        <fullName evidence="1 3">Craniofacial development protein 1</fullName>
    </recommendedName>
    <alternativeName>
        <fullName evidence="2 3">Bucentaur</fullName>
    </alternativeName>
</protein>
<dbReference type="PANTHER" id="PTHR48407:SF1">
    <property type="entry name" value="CRANIOFACIAL DEVELOPMENT PROTEIN 1"/>
    <property type="match status" value="1"/>
</dbReference>
<evidence type="ECO:0000256" key="1">
    <source>
        <dbReference type="ARBA" id="ARBA00019033"/>
    </source>
</evidence>
<organism evidence="6">
    <name type="scientific">Phallusia mammillata</name>
    <dbReference type="NCBI Taxonomy" id="59560"/>
    <lineage>
        <taxon>Eukaryota</taxon>
        <taxon>Metazoa</taxon>
        <taxon>Chordata</taxon>
        <taxon>Tunicata</taxon>
        <taxon>Ascidiacea</taxon>
        <taxon>Phlebobranchia</taxon>
        <taxon>Ascidiidae</taxon>
        <taxon>Phallusia</taxon>
    </lineage>
</organism>
<sequence>MSSNEEDYSSADDDDYIPEGDGSEDDGDNVEDCEPEKEHKISDDIDPAKKEKVDQIWENFKSDTSSNSATKETSSDKSSIKKTTNGHTKNTQDSKESLPKTSAVESKKDTVTITKVYDFAGEEVTVTKEVKRESKEAQNHLKQQSTSTKTQSNSMGLLKKRPGGGIGSVLGKLGKKPKLSTLEKSKLDWDCYKTEEGIGDELESYKKGKEGYLEKVQFLERTDMRQFNREREMRLGRTSKR</sequence>
<gene>
    <name evidence="6" type="primary">Cfdp1</name>
</gene>
<evidence type="ECO:0000259" key="5">
    <source>
        <dbReference type="PROSITE" id="PS51279"/>
    </source>
</evidence>